<reference evidence="3" key="1">
    <citation type="journal article" date="2014" name="FEMS Microbiol. Lett.">
        <title>Draft Genomic DNA Sequence of the Facultatively Methylotrophic Bacterium Acidomonas methanolica type strain MB58.</title>
        <authorList>
            <person name="Higashiura N."/>
            <person name="Hadano H."/>
            <person name="Hirakawa H."/>
            <person name="Matsutani M."/>
            <person name="Takabe S."/>
            <person name="Matsushita K."/>
            <person name="Azuma Y."/>
        </authorList>
    </citation>
    <scope>NUCLEOTIDE SEQUENCE [LARGE SCALE GENOMIC DNA]</scope>
    <source>
        <strain evidence="3">MB58</strain>
    </source>
</reference>
<gene>
    <name evidence="2" type="ORF">Amme_020_002</name>
</gene>
<dbReference type="Pfam" id="PF10696">
    <property type="entry name" value="DUF2501"/>
    <property type="match status" value="1"/>
</dbReference>
<dbReference type="Proteomes" id="UP000019760">
    <property type="component" value="Unassembled WGS sequence"/>
</dbReference>
<proteinExistence type="predicted"/>
<evidence type="ECO:0000313" key="3">
    <source>
        <dbReference type="Proteomes" id="UP000019760"/>
    </source>
</evidence>
<dbReference type="EMBL" id="BAND01000020">
    <property type="protein sequence ID" value="GAJ28333.1"/>
    <property type="molecule type" value="Genomic_DNA"/>
</dbReference>
<dbReference type="OrthoDB" id="8565817at2"/>
<dbReference type="InterPro" id="IPR019637">
    <property type="entry name" value="DUF2501"/>
</dbReference>
<keyword evidence="3" id="KW-1185">Reference proteome</keyword>
<dbReference type="AlphaFoldDB" id="A0A023D2E9"/>
<evidence type="ECO:0000256" key="1">
    <source>
        <dbReference type="SAM" id="SignalP"/>
    </source>
</evidence>
<accession>A0A023D2E9</accession>
<name>A0A023D2E9_ACIMT</name>
<comment type="caution">
    <text evidence="2">The sequence shown here is derived from an EMBL/GenBank/DDBJ whole genome shotgun (WGS) entry which is preliminary data.</text>
</comment>
<keyword evidence="1" id="KW-0732">Signal</keyword>
<sequence length="145" mass="14194">MEGKLMRKHFMSGALAGFALLAVPAVAQSIPGMGSVPGLGGLGGGGGMGGIAGSMLPSLASSSTGNIAGVLSYCVQNNVLNGGNTSSVLESLTTKEGVTSSGDYAAGQQGQLQTGGSNSFSLSSLAAPLKQKLCSMVLSRAQSLL</sequence>
<reference evidence="2 3" key="2">
    <citation type="journal article" date="2014" name="FEMS Microbiol. Lett.">
        <title>Draft genomic DNA sequence of the facultatively methylotrophic bacterium Acidomonas methanolica type strain MB58.</title>
        <authorList>
            <person name="Higashiura N."/>
            <person name="Hadano H."/>
            <person name="Hirakawa H."/>
            <person name="Matsutani M."/>
            <person name="Takabe S."/>
            <person name="Matsushita K."/>
            <person name="Azuma Y."/>
        </authorList>
    </citation>
    <scope>NUCLEOTIDE SEQUENCE [LARGE SCALE GENOMIC DNA]</scope>
    <source>
        <strain evidence="2 3">MB58</strain>
    </source>
</reference>
<organism evidence="2 3">
    <name type="scientific">Acidomonas methanolica NBRC 104435</name>
    <dbReference type="NCBI Taxonomy" id="1231351"/>
    <lineage>
        <taxon>Bacteria</taxon>
        <taxon>Pseudomonadati</taxon>
        <taxon>Pseudomonadota</taxon>
        <taxon>Alphaproteobacteria</taxon>
        <taxon>Acetobacterales</taxon>
        <taxon>Acetobacteraceae</taxon>
        <taxon>Acidomonas</taxon>
    </lineage>
</organism>
<evidence type="ECO:0000313" key="2">
    <source>
        <dbReference type="EMBL" id="GAJ28333.1"/>
    </source>
</evidence>
<protein>
    <submittedName>
        <fullName evidence="2">Alcohol dehydrogenase small subunit</fullName>
    </submittedName>
</protein>
<feature type="chain" id="PRO_5030001297" evidence="1">
    <location>
        <begin position="28"/>
        <end position="145"/>
    </location>
</feature>
<feature type="signal peptide" evidence="1">
    <location>
        <begin position="1"/>
        <end position="27"/>
    </location>
</feature>